<evidence type="ECO:0000313" key="2">
    <source>
        <dbReference type="Proteomes" id="UP000474758"/>
    </source>
</evidence>
<proteinExistence type="predicted"/>
<organism evidence="1 2">
    <name type="scientific">Paragemmobacter kunshanensis</name>
    <dbReference type="NCBI Taxonomy" id="2583234"/>
    <lineage>
        <taxon>Bacteria</taxon>
        <taxon>Pseudomonadati</taxon>
        <taxon>Pseudomonadota</taxon>
        <taxon>Alphaproteobacteria</taxon>
        <taxon>Rhodobacterales</taxon>
        <taxon>Paracoccaceae</taxon>
        <taxon>Paragemmobacter</taxon>
    </lineage>
</organism>
<dbReference type="PROSITE" id="PS51318">
    <property type="entry name" value="TAT"/>
    <property type="match status" value="1"/>
</dbReference>
<dbReference type="EMBL" id="JAALFE010000011">
    <property type="protein sequence ID" value="NGQ91688.1"/>
    <property type="molecule type" value="Genomic_DNA"/>
</dbReference>
<sequence length="271" mass="27955">MCDACLIDSVKKSMLSRRALFTGAAATTAAVMASGLTTAKPALAQAAGRVVDLTHAYDGAFPTFDGNPGILYEPAVKFADSGYQLWKLTIYEHTGTHIDAPLHFTEDGTSVADLAPERLVCPLCIIDLKAKAAEDPNAMVEPADIEAWVSANGEIPAGSCVAMNSGWAAKVGDPSFRNDPEGKFAFPGFSKAATDMLAGLDVACIGVDTLSLDPGNSADFAVHFSWLPGGRFGIENLAGLDGLPATGATVFIGAPKHKGGTGGPARVMAVV</sequence>
<keyword evidence="2" id="KW-1185">Reference proteome</keyword>
<reference evidence="1 2" key="1">
    <citation type="submission" date="2020-02" db="EMBL/GenBank/DDBJ databases">
        <title>Rhodobacter translucens sp. nov., a novel bacterium isolated from activated sludge.</title>
        <authorList>
            <person name="Liu J."/>
        </authorList>
    </citation>
    <scope>NUCLEOTIDE SEQUENCE [LARGE SCALE GENOMIC DNA]</scope>
    <source>
        <strain evidence="1 2">HX-7-19</strain>
    </source>
</reference>
<protein>
    <submittedName>
        <fullName evidence="1">Cyclase family protein</fullName>
    </submittedName>
</protein>
<evidence type="ECO:0000313" key="1">
    <source>
        <dbReference type="EMBL" id="NGQ91688.1"/>
    </source>
</evidence>
<dbReference type="Gene3D" id="3.50.30.50">
    <property type="entry name" value="Putative cyclase"/>
    <property type="match status" value="1"/>
</dbReference>
<dbReference type="GO" id="GO:0004061">
    <property type="term" value="F:arylformamidase activity"/>
    <property type="evidence" value="ECO:0007669"/>
    <property type="project" value="InterPro"/>
</dbReference>
<dbReference type="SUPFAM" id="SSF102198">
    <property type="entry name" value="Putative cyclase"/>
    <property type="match status" value="1"/>
</dbReference>
<dbReference type="Pfam" id="PF04199">
    <property type="entry name" value="Cyclase"/>
    <property type="match status" value="1"/>
</dbReference>
<name>A0A6M1TTS2_9RHOB</name>
<accession>A0A6M1TTS2</accession>
<dbReference type="Proteomes" id="UP000474758">
    <property type="component" value="Unassembled WGS sequence"/>
</dbReference>
<dbReference type="PANTHER" id="PTHR31118:SF12">
    <property type="entry name" value="CYCLASE-LIKE PROTEIN 2"/>
    <property type="match status" value="1"/>
</dbReference>
<gene>
    <name evidence="1" type="ORF">G5V65_12340</name>
</gene>
<dbReference type="AlphaFoldDB" id="A0A6M1TTS2"/>
<dbReference type="InterPro" id="IPR007325">
    <property type="entry name" value="KFase/CYL"/>
</dbReference>
<dbReference type="InterPro" id="IPR037175">
    <property type="entry name" value="KFase_sf"/>
</dbReference>
<dbReference type="PANTHER" id="PTHR31118">
    <property type="entry name" value="CYCLASE-LIKE PROTEIN 2"/>
    <property type="match status" value="1"/>
</dbReference>
<dbReference type="InterPro" id="IPR006311">
    <property type="entry name" value="TAT_signal"/>
</dbReference>
<dbReference type="RefSeq" id="WP_165050493.1">
    <property type="nucleotide sequence ID" value="NZ_JAALFE010000011.1"/>
</dbReference>
<comment type="caution">
    <text evidence="1">The sequence shown here is derived from an EMBL/GenBank/DDBJ whole genome shotgun (WGS) entry which is preliminary data.</text>
</comment>
<dbReference type="GO" id="GO:0019441">
    <property type="term" value="P:L-tryptophan catabolic process to kynurenine"/>
    <property type="evidence" value="ECO:0007669"/>
    <property type="project" value="InterPro"/>
</dbReference>